<dbReference type="Pfam" id="PF07859">
    <property type="entry name" value="Abhydrolase_3"/>
    <property type="match status" value="1"/>
</dbReference>
<evidence type="ECO:0000256" key="1">
    <source>
        <dbReference type="SAM" id="MobiDB-lite"/>
    </source>
</evidence>
<dbReference type="SUPFAM" id="SSF53474">
    <property type="entry name" value="alpha/beta-Hydrolases"/>
    <property type="match status" value="1"/>
</dbReference>
<gene>
    <name evidence="3" type="ORF">CP258_00540</name>
</gene>
<name>A0AAU8PHZ2_CORPS</name>
<accession>A0AAU8PHZ2</accession>
<dbReference type="InterPro" id="IPR029058">
    <property type="entry name" value="AB_hydrolase_fold"/>
</dbReference>
<evidence type="ECO:0000259" key="2">
    <source>
        <dbReference type="Pfam" id="PF07859"/>
    </source>
</evidence>
<dbReference type="RefSeq" id="WP_014522966.1">
    <property type="nucleotide sequence ID" value="NC_017945.3"/>
</dbReference>
<dbReference type="KEGG" id="coe:CP258_00540"/>
<organism evidence="3 4">
    <name type="scientific">Corynebacterium pseudotuberculosis 258</name>
    <dbReference type="NCBI Taxonomy" id="1168865"/>
    <lineage>
        <taxon>Bacteria</taxon>
        <taxon>Bacillati</taxon>
        <taxon>Actinomycetota</taxon>
        <taxon>Actinomycetes</taxon>
        <taxon>Mycobacteriales</taxon>
        <taxon>Corynebacteriaceae</taxon>
        <taxon>Corynebacterium</taxon>
    </lineage>
</organism>
<dbReference type="GO" id="GO:0016787">
    <property type="term" value="F:hydrolase activity"/>
    <property type="evidence" value="ECO:0007669"/>
    <property type="project" value="UniProtKB-KW"/>
</dbReference>
<evidence type="ECO:0000313" key="4">
    <source>
        <dbReference type="Proteomes" id="UP000006465"/>
    </source>
</evidence>
<keyword evidence="3" id="KW-0378">Hydrolase</keyword>
<feature type="region of interest" description="Disordered" evidence="1">
    <location>
        <begin position="1"/>
        <end position="24"/>
    </location>
</feature>
<reference evidence="3 4" key="1">
    <citation type="journal article" date="2013" name="J. Biotechnol.">
        <title>Genome sequence of Corynebacterium pseudotuberculosis biovar equi strain 258 and prediction of antigenic targets to improve biotechnological vaccine production.</title>
        <authorList>
            <person name="Soares S.C."/>
            <person name="Trost E."/>
            <person name="Ramos R.T."/>
            <person name="Carneiro A.R."/>
            <person name="Santos A.R."/>
            <person name="Pinto A.C."/>
            <person name="Barbosa E."/>
            <person name="Aburjaile F."/>
            <person name="Ali A."/>
            <person name="Diniz C.A."/>
            <person name="Hassan S.S."/>
            <person name="Fiaux K."/>
            <person name="Guimaraes L.C."/>
            <person name="Bakhtiar S.M."/>
            <person name="Pereira U."/>
            <person name="Almeida S.S."/>
            <person name="Abreu V.A."/>
            <person name="Rocha F.S."/>
            <person name="Dorella F.A."/>
            <person name="Miyoshi A."/>
            <person name="Silva A."/>
            <person name="Azevedo V."/>
            <person name="Tauch A."/>
        </authorList>
    </citation>
    <scope>NUCLEOTIDE SEQUENCE [LARGE SCALE GENOMIC DNA]</scope>
    <source>
        <strain evidence="3 4">258</strain>
    </source>
</reference>
<feature type="compositionally biased region" description="Basic and acidic residues" evidence="1">
    <location>
        <begin position="1"/>
        <end position="21"/>
    </location>
</feature>
<evidence type="ECO:0000313" key="3">
    <source>
        <dbReference type="EMBL" id="AFK15760.1"/>
    </source>
</evidence>
<feature type="domain" description="Alpha/beta hydrolase fold-3" evidence="2">
    <location>
        <begin position="115"/>
        <end position="217"/>
    </location>
</feature>
<dbReference type="AlphaFoldDB" id="A0AAU8PHZ2"/>
<sequence>MGRMDERKEFEVGGKDRKLSPEEQLEQLSTYIAAHYERPAMNPPWSDSPTDPLVLDTYDARLADRITHASMLMLGSALDHTTPGVAFSDGVTTEDVPNGQIIHPARPTGVWGISLHPGGWWKGSGAALENAWRPEVAAVANLSGISFLDLDYPLLPDHTVSDAIDSVRRAAQWVRSMDPPRLVAWGYSSGAALAALTSDLWDAQALTFPHLTLDYLPTHLCDAEFPQVFPPTFLQVATQDSVADRYPWAEAQSQVKEYVSEHRIATPEVMRERVKDVADFLVISNT</sequence>
<proteinExistence type="predicted"/>
<dbReference type="EMBL" id="CP003540">
    <property type="protein sequence ID" value="AFK15760.1"/>
    <property type="molecule type" value="Genomic_DNA"/>
</dbReference>
<dbReference type="Proteomes" id="UP000006465">
    <property type="component" value="Chromosome"/>
</dbReference>
<dbReference type="InterPro" id="IPR013094">
    <property type="entry name" value="AB_hydrolase_3"/>
</dbReference>
<dbReference type="Gene3D" id="3.40.50.1820">
    <property type="entry name" value="alpha/beta hydrolase"/>
    <property type="match status" value="1"/>
</dbReference>
<protein>
    <submittedName>
        <fullName evidence="3">Alpha/beta hydrolase fold domain-containing protein</fullName>
    </submittedName>
</protein>